<dbReference type="HAMAP" id="MF_03162">
    <property type="entry name" value="RNA_methyltr_E_TRM7"/>
    <property type="match status" value="1"/>
</dbReference>
<dbReference type="InterPro" id="IPR029417">
    <property type="entry name" value="FAM227"/>
</dbReference>
<dbReference type="InterPro" id="IPR002877">
    <property type="entry name" value="RNA_MeTrfase_FtsJ_dom"/>
</dbReference>
<keyword evidence="6 8" id="KW-0819">tRNA processing</keyword>
<dbReference type="GO" id="GO:0106340">
    <property type="term" value="F:tRNA (guanosine(34)-2'-O)-methyltransferase activity"/>
    <property type="evidence" value="ECO:0007669"/>
    <property type="project" value="UniProtKB-ARBA"/>
</dbReference>
<comment type="function">
    <text evidence="8">Methylates the 2'-O-ribose of nucleotides at positions 32 and 34 of the tRNA anticodon loop of substrate tRNAs.</text>
</comment>
<keyword evidence="5 8" id="KW-0949">S-adenosyl-L-methionine</keyword>
<dbReference type="InterPro" id="IPR015507">
    <property type="entry name" value="rRNA-MeTfrase_E"/>
</dbReference>
<keyword evidence="4 8" id="KW-0808">Transferase</keyword>
<comment type="similarity">
    <text evidence="1">Belongs to the FAM227 family.</text>
</comment>
<evidence type="ECO:0000259" key="10">
    <source>
        <dbReference type="Pfam" id="PF01728"/>
    </source>
</evidence>
<evidence type="ECO:0000313" key="12">
    <source>
        <dbReference type="Proteomes" id="UP001146120"/>
    </source>
</evidence>
<dbReference type="FunFam" id="3.40.50.150:FF:000187">
    <property type="entry name" value="Ribosomal RNA methyltransferase putative"/>
    <property type="match status" value="1"/>
</dbReference>
<keyword evidence="2 8" id="KW-0963">Cytoplasm</keyword>
<evidence type="ECO:0000313" key="11">
    <source>
        <dbReference type="EMBL" id="DBA03331.1"/>
    </source>
</evidence>
<reference evidence="11" key="2">
    <citation type="journal article" date="2023" name="Microbiol Resour">
        <title>Decontamination and Annotation of the Draft Genome Sequence of the Oomycete Lagenidium giganteum ARSEF 373.</title>
        <authorList>
            <person name="Morgan W.R."/>
            <person name="Tartar A."/>
        </authorList>
    </citation>
    <scope>NUCLEOTIDE SEQUENCE</scope>
    <source>
        <strain evidence="11">ARSEF 373</strain>
    </source>
</reference>
<evidence type="ECO:0000256" key="7">
    <source>
        <dbReference type="ARBA" id="ARBA00048902"/>
    </source>
</evidence>
<evidence type="ECO:0000256" key="3">
    <source>
        <dbReference type="ARBA" id="ARBA00022603"/>
    </source>
</evidence>
<dbReference type="HAMAP" id="MF_01547">
    <property type="entry name" value="RNA_methyltr_E"/>
    <property type="match status" value="1"/>
</dbReference>
<dbReference type="GO" id="GO:0005737">
    <property type="term" value="C:cytoplasm"/>
    <property type="evidence" value="ECO:0007669"/>
    <property type="project" value="UniProtKB-SubCell"/>
</dbReference>
<dbReference type="AlphaFoldDB" id="A0AAV2ZAK7"/>
<feature type="binding site" evidence="8">
    <location>
        <position position="640"/>
    </location>
    <ligand>
        <name>S-adenosyl-L-methionine</name>
        <dbReference type="ChEBI" id="CHEBI:59789"/>
    </ligand>
</feature>
<dbReference type="Proteomes" id="UP001146120">
    <property type="component" value="Unassembled WGS sequence"/>
</dbReference>
<dbReference type="InterPro" id="IPR028590">
    <property type="entry name" value="RNA_methyltr_E_TRM7"/>
</dbReference>
<keyword evidence="12" id="KW-1185">Reference proteome</keyword>
<keyword evidence="3 8" id="KW-0489">Methyltransferase</keyword>
<dbReference type="GO" id="GO:0002181">
    <property type="term" value="P:cytoplasmic translation"/>
    <property type="evidence" value="ECO:0007669"/>
    <property type="project" value="UniProtKB-UniRule"/>
</dbReference>
<evidence type="ECO:0000256" key="8">
    <source>
        <dbReference type="HAMAP-Rule" id="MF_03162"/>
    </source>
</evidence>
<accession>A0AAV2ZAK7</accession>
<dbReference type="InterPro" id="IPR029063">
    <property type="entry name" value="SAM-dependent_MTases_sf"/>
</dbReference>
<dbReference type="Pfam" id="PF01728">
    <property type="entry name" value="FtsJ"/>
    <property type="match status" value="1"/>
</dbReference>
<evidence type="ECO:0000256" key="6">
    <source>
        <dbReference type="ARBA" id="ARBA00022694"/>
    </source>
</evidence>
<feature type="domain" description="Ribosomal RNA methyltransferase FtsJ" evidence="10">
    <location>
        <begin position="572"/>
        <end position="764"/>
    </location>
</feature>
<gene>
    <name evidence="11" type="ORF">N0F65_004608</name>
</gene>
<dbReference type="PANTHER" id="PTHR10920:SF12">
    <property type="entry name" value="TRNA (CYTIDINE(32)_GUANOSINE(34)-2'-O)-METHYLTRANSFERASE-RELATED"/>
    <property type="match status" value="1"/>
</dbReference>
<feature type="compositionally biased region" description="Basic and acidic residues" evidence="9">
    <location>
        <begin position="39"/>
        <end position="51"/>
    </location>
</feature>
<feature type="binding site" evidence="8">
    <location>
        <position position="606"/>
    </location>
    <ligand>
        <name>S-adenosyl-L-methionine</name>
        <dbReference type="ChEBI" id="CHEBI:59789"/>
    </ligand>
</feature>
<comment type="catalytic activity">
    <reaction evidence="7 8">
        <text>cytidine(32)/guanosine(34) in tRNA + 2 S-adenosyl-L-methionine = 2'-O-methylcytidine(32)/2'-O-methylguanosine(34) in tRNA + 2 S-adenosyl-L-homocysteine + 2 H(+)</text>
        <dbReference type="Rhea" id="RHEA:42396"/>
        <dbReference type="Rhea" id="RHEA-COMP:10246"/>
        <dbReference type="Rhea" id="RHEA-COMP:10247"/>
        <dbReference type="ChEBI" id="CHEBI:15378"/>
        <dbReference type="ChEBI" id="CHEBI:57856"/>
        <dbReference type="ChEBI" id="CHEBI:59789"/>
        <dbReference type="ChEBI" id="CHEBI:74269"/>
        <dbReference type="ChEBI" id="CHEBI:74445"/>
        <dbReference type="ChEBI" id="CHEBI:74495"/>
        <dbReference type="ChEBI" id="CHEBI:82748"/>
        <dbReference type="EC" id="2.1.1.205"/>
    </reaction>
</comment>
<dbReference type="PANTHER" id="PTHR10920">
    <property type="entry name" value="RIBOSOMAL RNA METHYLTRANSFERASE"/>
    <property type="match status" value="1"/>
</dbReference>
<reference evidence="11" key="1">
    <citation type="submission" date="2022-11" db="EMBL/GenBank/DDBJ databases">
        <authorList>
            <person name="Morgan W.R."/>
            <person name="Tartar A."/>
        </authorList>
    </citation>
    <scope>NUCLEOTIDE SEQUENCE</scope>
    <source>
        <strain evidence="11">ARSEF 373</strain>
    </source>
</reference>
<evidence type="ECO:0000256" key="2">
    <source>
        <dbReference type="ARBA" id="ARBA00022490"/>
    </source>
</evidence>
<feature type="binding site" evidence="8">
    <location>
        <position position="656"/>
    </location>
    <ligand>
        <name>S-adenosyl-L-methionine</name>
        <dbReference type="ChEBI" id="CHEBI:59789"/>
    </ligand>
</feature>
<name>A0AAV2ZAK7_9STRA</name>
<evidence type="ECO:0000256" key="1">
    <source>
        <dbReference type="ARBA" id="ARBA00008666"/>
    </source>
</evidence>
<evidence type="ECO:0000256" key="4">
    <source>
        <dbReference type="ARBA" id="ARBA00022679"/>
    </source>
</evidence>
<evidence type="ECO:0000256" key="9">
    <source>
        <dbReference type="SAM" id="MobiDB-lite"/>
    </source>
</evidence>
<feature type="binding site" evidence="8">
    <location>
        <position position="604"/>
    </location>
    <ligand>
        <name>S-adenosyl-L-methionine</name>
        <dbReference type="ChEBI" id="CHEBI:59789"/>
    </ligand>
</feature>
<evidence type="ECO:0000256" key="5">
    <source>
        <dbReference type="ARBA" id="ARBA00022691"/>
    </source>
</evidence>
<dbReference type="EC" id="2.1.1.205" evidence="8"/>
<proteinExistence type="inferred from homology"/>
<protein>
    <recommendedName>
        <fullName evidence="8">Putative tRNA (cytidine(32)/guanosine(34)-2'-O)-methyltransferase</fullName>
        <ecNumber evidence="8">2.1.1.205</ecNumber>
    </recommendedName>
    <alternativeName>
        <fullName evidence="8">2'-O-ribose RNA methyltransferase TRM7 homolog</fullName>
    </alternativeName>
</protein>
<dbReference type="GO" id="GO:0002128">
    <property type="term" value="P:tRNA nucleoside ribose methylation"/>
    <property type="evidence" value="ECO:0007669"/>
    <property type="project" value="UniProtKB-UniRule"/>
</dbReference>
<sequence length="813" mass="91265">MAETHNGTDSKAFITEVTHPPSPNRRRGSIHHLPLPGINEKDDGDTRDAERVATPGRRNGAADVFRMIDRLGERQNHSKHIRNLIQKAAQKTILVVRAKNATQAAENVTIRFHRHQITDVPRAVQLKYLCEKVLGHMRTGSKRKHTQFQQIFTESLEIDNIIRDMFWYLVAHCFQAGRHTAIEESFYQRIADNFTALFIRLQVHAVTRDSGFFDMLPDVLSQILFTSLYEAFPKSRKAMITSDIRCQILQICHCWMLGFVPADLTWSHWIPVDQESPKRIAALAEFPAMRNRMLRAERVERTKQDVKNRHGHVLGVDDVDGDGGVGRETFDDYDDLYPSPGHKLPVVGGNNQASNQSDRGVGHTGSAHVETLERHSYQMRNSPLVEAFLKRHNLEANATHLNVQLRMTSGKHFDLKNQEALHPTTQPTERRRRLVGAKAYTDALGEIEQFGDAVRRTYASEKKKVQDRDAFEKRQLVLVHRDLDAQLGDLKQHNDKIHAYSNLLVSRNRVDLGGGGAFKDSPKTRFVTNGVTMAMTVLVVTATKPTHATTIMPKGADEGRDIYYRRAKEVGFRARSAFKLLQLDEQFGFLRNVERAVDLCAAPGSWSQVLSRKLYAGDDHIPAVQANATEQENVRVVSVDLQEMAPIPGVALIQGDITSKRTAEQIIAHFRGKKAQVVVSDGAPDVTGVHDMDEFVQAELLAAALNITSHVLEEGGAFVAKIFRCEQYELLASLLSIFFEHVSCSKPKSSRAQSNEAFVVCQGFKMPEGYTPVMTSYLLPGYGLEKGAPHDPVLVPFLTCGDLSGYDDMQQFE</sequence>
<feature type="region of interest" description="Disordered" evidence="9">
    <location>
        <begin position="1"/>
        <end position="58"/>
    </location>
</feature>
<dbReference type="Pfam" id="PF14922">
    <property type="entry name" value="FWWh"/>
    <property type="match status" value="1"/>
</dbReference>
<dbReference type="InterPro" id="IPR050082">
    <property type="entry name" value="RNA_methyltr_RlmE"/>
</dbReference>
<comment type="caution">
    <text evidence="11">The sequence shown here is derived from an EMBL/GenBank/DDBJ whole genome shotgun (WGS) entry which is preliminary data.</text>
</comment>
<dbReference type="Gene3D" id="3.40.50.150">
    <property type="entry name" value="Vaccinia Virus protein VP39"/>
    <property type="match status" value="1"/>
</dbReference>
<comment type="subcellular location">
    <subcellularLocation>
        <location evidence="8">Cytoplasm</location>
    </subcellularLocation>
</comment>
<organism evidence="11 12">
    <name type="scientific">Lagenidium giganteum</name>
    <dbReference type="NCBI Taxonomy" id="4803"/>
    <lineage>
        <taxon>Eukaryota</taxon>
        <taxon>Sar</taxon>
        <taxon>Stramenopiles</taxon>
        <taxon>Oomycota</taxon>
        <taxon>Peronosporomycetes</taxon>
        <taxon>Pythiales</taxon>
        <taxon>Pythiaceae</taxon>
    </lineage>
</organism>
<feature type="binding site" evidence="8">
    <location>
        <position position="681"/>
    </location>
    <ligand>
        <name>S-adenosyl-L-methionine</name>
        <dbReference type="ChEBI" id="CHEBI:59789"/>
    </ligand>
</feature>
<comment type="similarity">
    <text evidence="8">Belongs to the class I-like SAM-binding methyltransferase superfamily. RNA methyltransferase RlmE family. TRM7 subfamily.</text>
</comment>
<dbReference type="EMBL" id="DAKRPA010000020">
    <property type="protein sequence ID" value="DBA03331.1"/>
    <property type="molecule type" value="Genomic_DNA"/>
</dbReference>
<feature type="active site" description="Proton acceptor" evidence="8">
    <location>
        <position position="721"/>
    </location>
</feature>
<dbReference type="SUPFAM" id="SSF53335">
    <property type="entry name" value="S-adenosyl-L-methionine-dependent methyltransferases"/>
    <property type="match status" value="1"/>
</dbReference>